<dbReference type="STRING" id="1072685.IX83_04320"/>
<dbReference type="PROSITE" id="PS01066">
    <property type="entry name" value="UPP_SYNTHASE"/>
    <property type="match status" value="1"/>
</dbReference>
<dbReference type="GO" id="GO:0016094">
    <property type="term" value="P:polyprenol biosynthetic process"/>
    <property type="evidence" value="ECO:0007669"/>
    <property type="project" value="TreeGrafter"/>
</dbReference>
<organism evidence="3 4">
    <name type="scientific">Basilea psittacipulmonis DSM 24701</name>
    <dbReference type="NCBI Taxonomy" id="1072685"/>
    <lineage>
        <taxon>Bacteria</taxon>
        <taxon>Pseudomonadati</taxon>
        <taxon>Pseudomonadota</taxon>
        <taxon>Betaproteobacteria</taxon>
        <taxon>Burkholderiales</taxon>
        <taxon>Alcaligenaceae</taxon>
        <taxon>Basilea</taxon>
    </lineage>
</organism>
<feature type="binding site" evidence="2">
    <location>
        <position position="25"/>
    </location>
    <ligand>
        <name>Mg(2+)</name>
        <dbReference type="ChEBI" id="CHEBI:18420"/>
    </ligand>
</feature>
<evidence type="ECO:0000256" key="2">
    <source>
        <dbReference type="HAMAP-Rule" id="MF_01139"/>
    </source>
</evidence>
<keyword evidence="1 2" id="KW-0808">Transferase</keyword>
<dbReference type="eggNOG" id="COG0020">
    <property type="taxonomic scope" value="Bacteria"/>
</dbReference>
<feature type="active site" description="Proton acceptor" evidence="2">
    <location>
        <position position="73"/>
    </location>
</feature>
<dbReference type="Pfam" id="PF01255">
    <property type="entry name" value="Prenyltransf"/>
    <property type="match status" value="1"/>
</dbReference>
<feature type="active site" evidence="2">
    <location>
        <position position="25"/>
    </location>
</feature>
<comment type="similarity">
    <text evidence="2">Belongs to the UPP synthase family.</text>
</comment>
<dbReference type="Proteomes" id="UP000028945">
    <property type="component" value="Chromosome"/>
</dbReference>
<keyword evidence="2" id="KW-0479">Metal-binding</keyword>
<dbReference type="HAMAP" id="MF_01139">
    <property type="entry name" value="ISPT"/>
    <property type="match status" value="1"/>
</dbReference>
<dbReference type="EC" id="2.5.1.-" evidence="2"/>
<accession>A0A077DHL3</accession>
<dbReference type="EMBL" id="CP009238">
    <property type="protein sequence ID" value="AIL32633.1"/>
    <property type="molecule type" value="Genomic_DNA"/>
</dbReference>
<dbReference type="SUPFAM" id="SSF64005">
    <property type="entry name" value="Undecaprenyl diphosphate synthase"/>
    <property type="match status" value="1"/>
</dbReference>
<keyword evidence="4" id="KW-1185">Reference proteome</keyword>
<dbReference type="GO" id="GO:0000287">
    <property type="term" value="F:magnesium ion binding"/>
    <property type="evidence" value="ECO:0007669"/>
    <property type="project" value="UniProtKB-UniRule"/>
</dbReference>
<dbReference type="HOGENOM" id="CLU_038505_1_1_4"/>
<dbReference type="OrthoDB" id="4191603at2"/>
<feature type="binding site" evidence="2">
    <location>
        <position position="74"/>
    </location>
    <ligand>
        <name>substrate</name>
    </ligand>
</feature>
<dbReference type="InterPro" id="IPR018520">
    <property type="entry name" value="UPP_synth-like_CS"/>
</dbReference>
<feature type="binding site" evidence="2">
    <location>
        <begin position="26"/>
        <end position="29"/>
    </location>
    <ligand>
        <name>substrate</name>
    </ligand>
</feature>
<sequence>MYQQSSTLVIPNHTEKPNHIAIIMDGNGRWAKQRMMPRNLGHIYGTRAVRRAVKYCLKHQIPYLTLFAFSSENWRRPKDEVSLLMNLFIRSLKREVQKLKAHGVRLKVVGKLSDFSQELQREIHYAETETACNDKLVLTICANYGGRWDILEAIKKMMNEYPNLAAEELHESHLSAHLSMSWAPEPDLLIRTGGESRLSNFLIWQLAYTELYFTDKYWPEMNDQEFDKACQWYAQRERRFGRTSDQLKG</sequence>
<gene>
    <name evidence="3" type="ORF">IX83_04320</name>
</gene>
<dbReference type="RefSeq" id="WP_038499558.1">
    <property type="nucleotide sequence ID" value="NZ_AFWK01000057.1"/>
</dbReference>
<feature type="binding site" evidence="2">
    <location>
        <position position="30"/>
    </location>
    <ligand>
        <name>substrate</name>
    </ligand>
</feature>
<evidence type="ECO:0000313" key="4">
    <source>
        <dbReference type="Proteomes" id="UP000028945"/>
    </source>
</evidence>
<dbReference type="InterPro" id="IPR036424">
    <property type="entry name" value="UPP_synth-like_sf"/>
</dbReference>
<dbReference type="KEGG" id="bpsi:IX83_04320"/>
<feature type="binding site" evidence="2">
    <location>
        <position position="76"/>
    </location>
    <ligand>
        <name>substrate</name>
    </ligand>
</feature>
<dbReference type="FunFam" id="3.40.1180.10:FF:000001">
    <property type="entry name" value="(2E,6E)-farnesyl-diphosphate-specific ditrans,polycis-undecaprenyl-diphosphate synthase"/>
    <property type="match status" value="1"/>
</dbReference>
<comment type="function">
    <text evidence="2">Catalyzes the condensation of isopentenyl diphosphate (IPP) with allylic pyrophosphates generating different type of terpenoids.</text>
</comment>
<comment type="cofactor">
    <cofactor evidence="2">
        <name>Mg(2+)</name>
        <dbReference type="ChEBI" id="CHEBI:18420"/>
    </cofactor>
    <text evidence="2">Binds 2 magnesium ions per subunit.</text>
</comment>
<dbReference type="PANTHER" id="PTHR10291:SF0">
    <property type="entry name" value="DEHYDRODOLICHYL DIPHOSPHATE SYNTHASE 2"/>
    <property type="match status" value="1"/>
</dbReference>
<dbReference type="NCBIfam" id="TIGR00055">
    <property type="entry name" value="uppS"/>
    <property type="match status" value="1"/>
</dbReference>
<feature type="binding site" evidence="2">
    <location>
        <begin position="70"/>
        <end position="72"/>
    </location>
    <ligand>
        <name>substrate</name>
    </ligand>
</feature>
<dbReference type="CDD" id="cd00475">
    <property type="entry name" value="Cis_IPPS"/>
    <property type="match status" value="1"/>
</dbReference>
<name>A0A077DHL3_9BURK</name>
<comment type="subunit">
    <text evidence="2">Homodimer.</text>
</comment>
<reference evidence="3 4" key="1">
    <citation type="journal article" date="2014" name="BMC Genomics">
        <title>A genomic perspective on a new bacterial genus and species from the Alcaligenaceae family, Basilea psittacipulmonis.</title>
        <authorList>
            <person name="Whiteson K.L."/>
            <person name="Hernandez D."/>
            <person name="Lazarevic V."/>
            <person name="Gaia N."/>
            <person name="Farinelli L."/>
            <person name="Francois P."/>
            <person name="Pilo P."/>
            <person name="Frey J."/>
            <person name="Schrenzel J."/>
        </authorList>
    </citation>
    <scope>NUCLEOTIDE SEQUENCE [LARGE SCALE GENOMIC DNA]</scope>
    <source>
        <strain evidence="3 4">DSM 24701</strain>
    </source>
</reference>
<feature type="binding site" evidence="2">
    <location>
        <position position="191"/>
    </location>
    <ligand>
        <name>substrate</name>
    </ligand>
</feature>
<keyword evidence="2" id="KW-0460">Magnesium</keyword>
<feature type="binding site" evidence="2">
    <location>
        <position position="42"/>
    </location>
    <ligand>
        <name>substrate</name>
    </ligand>
</feature>
<evidence type="ECO:0000313" key="3">
    <source>
        <dbReference type="EMBL" id="AIL32633.1"/>
    </source>
</evidence>
<dbReference type="GO" id="GO:0045547">
    <property type="term" value="F:ditrans,polycis-polyprenyl diphosphate synthase [(2E,6E)-farnesyl diphosphate specific] activity"/>
    <property type="evidence" value="ECO:0007669"/>
    <property type="project" value="TreeGrafter"/>
</dbReference>
<dbReference type="Gene3D" id="3.40.1180.10">
    <property type="entry name" value="Decaprenyl diphosphate synthase-like"/>
    <property type="match status" value="1"/>
</dbReference>
<feature type="binding site" evidence="2">
    <location>
        <position position="38"/>
    </location>
    <ligand>
        <name>substrate</name>
    </ligand>
</feature>
<dbReference type="PANTHER" id="PTHR10291">
    <property type="entry name" value="DEHYDRODOLICHYL DIPHOSPHATE SYNTHASE FAMILY MEMBER"/>
    <property type="match status" value="1"/>
</dbReference>
<dbReference type="InterPro" id="IPR001441">
    <property type="entry name" value="UPP_synth-like"/>
</dbReference>
<proteinExistence type="inferred from homology"/>
<feature type="binding site" evidence="2">
    <location>
        <begin position="197"/>
        <end position="199"/>
    </location>
    <ligand>
        <name>substrate</name>
    </ligand>
</feature>
<feature type="binding site" evidence="2">
    <location>
        <position position="210"/>
    </location>
    <ligand>
        <name>Mg(2+)</name>
        <dbReference type="ChEBI" id="CHEBI:18420"/>
    </ligand>
</feature>
<protein>
    <recommendedName>
        <fullName evidence="2">Isoprenyl transferase</fullName>
        <ecNumber evidence="2">2.5.1.-</ecNumber>
    </recommendedName>
</protein>
<evidence type="ECO:0000256" key="1">
    <source>
        <dbReference type="ARBA" id="ARBA00022679"/>
    </source>
</evidence>
<dbReference type="AlphaFoldDB" id="A0A077DHL3"/>